<dbReference type="InterPro" id="IPR008168">
    <property type="entry name" value="Cyt_C_IC"/>
</dbReference>
<dbReference type="PROSITE" id="PS51007">
    <property type="entry name" value="CYTC"/>
    <property type="match status" value="1"/>
</dbReference>
<evidence type="ECO:0000256" key="3">
    <source>
        <dbReference type="ARBA" id="ARBA00022723"/>
    </source>
</evidence>
<sequence length="122" mass="12855">MQKWTMFVLVCIAGALCVGLLLFNLPAKEEETAGNEPPAVSIPDTPVDAQAAEEVFKSNCVACHGDQLQGGMGPNLTAVGSSMDKESIYTQIVQGGNGMPGFEGKLTDEEIANLAKWLAAKK</sequence>
<accession>A0ABS7C5M2</accession>
<evidence type="ECO:0000256" key="6">
    <source>
        <dbReference type="PROSITE-ProRule" id="PRU00433"/>
    </source>
</evidence>
<dbReference type="InterPro" id="IPR051811">
    <property type="entry name" value="Cytochrome_c550/c551-like"/>
</dbReference>
<protein>
    <submittedName>
        <fullName evidence="8">Cytochrome c</fullName>
    </submittedName>
</protein>
<evidence type="ECO:0000313" key="8">
    <source>
        <dbReference type="EMBL" id="MBW7456199.1"/>
    </source>
</evidence>
<keyword evidence="5 6" id="KW-0408">Iron</keyword>
<dbReference type="PANTHER" id="PTHR37823">
    <property type="entry name" value="CYTOCHROME C-553-LIKE"/>
    <property type="match status" value="1"/>
</dbReference>
<reference evidence="8 9" key="1">
    <citation type="submission" date="2021-07" db="EMBL/GenBank/DDBJ databases">
        <title>Paenibacillus radiodurans sp. nov., isolated from the southeastern edge of Tengger Desert.</title>
        <authorList>
            <person name="Zhang G."/>
        </authorList>
    </citation>
    <scope>NUCLEOTIDE SEQUENCE [LARGE SCALE GENOMIC DNA]</scope>
    <source>
        <strain evidence="8 9">CCM 7311</strain>
    </source>
</reference>
<dbReference type="PRINTS" id="PR00605">
    <property type="entry name" value="CYTCHROMECIC"/>
</dbReference>
<organism evidence="8 9">
    <name type="scientific">Paenibacillus sepulcri</name>
    <dbReference type="NCBI Taxonomy" id="359917"/>
    <lineage>
        <taxon>Bacteria</taxon>
        <taxon>Bacillati</taxon>
        <taxon>Bacillota</taxon>
        <taxon>Bacilli</taxon>
        <taxon>Bacillales</taxon>
        <taxon>Paenibacillaceae</taxon>
        <taxon>Paenibacillus</taxon>
    </lineage>
</organism>
<keyword evidence="1" id="KW-0813">Transport</keyword>
<dbReference type="RefSeq" id="WP_210039338.1">
    <property type="nucleotide sequence ID" value="NZ_JBHLVU010000005.1"/>
</dbReference>
<keyword evidence="9" id="KW-1185">Reference proteome</keyword>
<evidence type="ECO:0000313" key="9">
    <source>
        <dbReference type="Proteomes" id="UP001519887"/>
    </source>
</evidence>
<keyword evidence="2 6" id="KW-0349">Heme</keyword>
<proteinExistence type="predicted"/>
<dbReference type="InterPro" id="IPR009056">
    <property type="entry name" value="Cyt_c-like_dom"/>
</dbReference>
<comment type="caution">
    <text evidence="8">The sequence shown here is derived from an EMBL/GenBank/DDBJ whole genome shotgun (WGS) entry which is preliminary data.</text>
</comment>
<evidence type="ECO:0000259" key="7">
    <source>
        <dbReference type="PROSITE" id="PS51007"/>
    </source>
</evidence>
<evidence type="ECO:0000256" key="4">
    <source>
        <dbReference type="ARBA" id="ARBA00022982"/>
    </source>
</evidence>
<keyword evidence="4" id="KW-0249">Electron transport</keyword>
<feature type="domain" description="Cytochrome c" evidence="7">
    <location>
        <begin position="47"/>
        <end position="122"/>
    </location>
</feature>
<dbReference type="PANTHER" id="PTHR37823:SF4">
    <property type="entry name" value="MENAQUINOL-CYTOCHROME C REDUCTASE CYTOCHROME B_C SUBUNIT"/>
    <property type="match status" value="1"/>
</dbReference>
<dbReference type="Gene3D" id="1.10.760.10">
    <property type="entry name" value="Cytochrome c-like domain"/>
    <property type="match status" value="1"/>
</dbReference>
<gene>
    <name evidence="8" type="ORF">K0U00_19390</name>
</gene>
<dbReference type="InterPro" id="IPR036909">
    <property type="entry name" value="Cyt_c-like_dom_sf"/>
</dbReference>
<dbReference type="SUPFAM" id="SSF46626">
    <property type="entry name" value="Cytochrome c"/>
    <property type="match status" value="1"/>
</dbReference>
<name>A0ABS7C5M2_9BACL</name>
<dbReference type="Proteomes" id="UP001519887">
    <property type="component" value="Unassembled WGS sequence"/>
</dbReference>
<evidence type="ECO:0000256" key="5">
    <source>
        <dbReference type="ARBA" id="ARBA00023004"/>
    </source>
</evidence>
<evidence type="ECO:0000256" key="1">
    <source>
        <dbReference type="ARBA" id="ARBA00022448"/>
    </source>
</evidence>
<keyword evidence="3 6" id="KW-0479">Metal-binding</keyword>
<dbReference type="Pfam" id="PF13442">
    <property type="entry name" value="Cytochrome_CBB3"/>
    <property type="match status" value="1"/>
</dbReference>
<evidence type="ECO:0000256" key="2">
    <source>
        <dbReference type="ARBA" id="ARBA00022617"/>
    </source>
</evidence>
<dbReference type="EMBL" id="JAHZIK010000520">
    <property type="protein sequence ID" value="MBW7456199.1"/>
    <property type="molecule type" value="Genomic_DNA"/>
</dbReference>
<dbReference type="InterPro" id="IPR012218">
    <property type="entry name" value="Cyt_c_BACSU-c550-type"/>
</dbReference>
<dbReference type="PIRSF" id="PIRSF000025">
    <property type="entry name" value="Cytc_Bsub_c550"/>
    <property type="match status" value="1"/>
</dbReference>